<evidence type="ECO:0000256" key="1">
    <source>
        <dbReference type="ARBA" id="ARBA00008635"/>
    </source>
</evidence>
<comment type="similarity">
    <text evidence="1">Belongs to the DinB family.</text>
</comment>
<dbReference type="EMBL" id="JACHGH010000007">
    <property type="protein sequence ID" value="MBB6454133.1"/>
    <property type="molecule type" value="Genomic_DNA"/>
</dbReference>
<keyword evidence="2 3" id="KW-0479">Metal-binding</keyword>
<dbReference type="Proteomes" id="UP000581688">
    <property type="component" value="Unassembled WGS sequence"/>
</dbReference>
<dbReference type="Gene3D" id="1.20.120.450">
    <property type="entry name" value="dinb family like domain"/>
    <property type="match status" value="1"/>
</dbReference>
<name>A0A841Q705_9BACI</name>
<feature type="binding site" evidence="3">
    <location>
        <position position="138"/>
    </location>
    <ligand>
        <name>a divalent metal cation</name>
        <dbReference type="ChEBI" id="CHEBI:60240"/>
    </ligand>
</feature>
<gene>
    <name evidence="4" type="ORF">HNQ94_002584</name>
</gene>
<accession>A0A841Q705</accession>
<evidence type="ECO:0000256" key="2">
    <source>
        <dbReference type="ARBA" id="ARBA00022723"/>
    </source>
</evidence>
<protein>
    <submittedName>
        <fullName evidence="4">Putative damage-inducible protein DinB</fullName>
    </submittedName>
</protein>
<feature type="binding site" evidence="3">
    <location>
        <position position="51"/>
    </location>
    <ligand>
        <name>a divalent metal cation</name>
        <dbReference type="ChEBI" id="CHEBI:60240"/>
    </ligand>
</feature>
<evidence type="ECO:0000313" key="5">
    <source>
        <dbReference type="Proteomes" id="UP000581688"/>
    </source>
</evidence>
<comment type="caution">
    <text evidence="4">The sequence shown here is derived from an EMBL/GenBank/DDBJ whole genome shotgun (WGS) entry which is preliminary data.</text>
</comment>
<feature type="binding site" evidence="3">
    <location>
        <position position="142"/>
    </location>
    <ligand>
        <name>a divalent metal cation</name>
        <dbReference type="ChEBI" id="CHEBI:60240"/>
    </ligand>
</feature>
<dbReference type="AlphaFoldDB" id="A0A841Q705"/>
<dbReference type="InterPro" id="IPR034660">
    <property type="entry name" value="DinB/YfiT-like"/>
</dbReference>
<reference evidence="4 5" key="1">
    <citation type="submission" date="2020-08" db="EMBL/GenBank/DDBJ databases">
        <title>Genomic Encyclopedia of Type Strains, Phase IV (KMG-IV): sequencing the most valuable type-strain genomes for metagenomic binning, comparative biology and taxonomic classification.</title>
        <authorList>
            <person name="Goeker M."/>
        </authorList>
    </citation>
    <scope>NUCLEOTIDE SEQUENCE [LARGE SCALE GENOMIC DNA]</scope>
    <source>
        <strain evidence="4 5">DSM 19612</strain>
    </source>
</reference>
<evidence type="ECO:0000313" key="4">
    <source>
        <dbReference type="EMBL" id="MBB6454133.1"/>
    </source>
</evidence>
<dbReference type="SUPFAM" id="SSF109854">
    <property type="entry name" value="DinB/YfiT-like putative metalloenzymes"/>
    <property type="match status" value="1"/>
</dbReference>
<dbReference type="Pfam" id="PF05163">
    <property type="entry name" value="DinB"/>
    <property type="match status" value="1"/>
</dbReference>
<keyword evidence="5" id="KW-1185">Reference proteome</keyword>
<evidence type="ECO:0000256" key="3">
    <source>
        <dbReference type="PIRSR" id="PIRSR607837-1"/>
    </source>
</evidence>
<proteinExistence type="inferred from homology"/>
<sequence length="163" mass="19821">MSELFNVRDHLLDELYVAVRTSKKLIIKIEQKDWNYRPKENMRSLIEVTHHLVSIPLADLKCLLQEKSEDEYKLIEQQVAPIRETEQLAQVFEHNYQTLKDYFHSMNEDDLMNKVTKPFYYQEGGYVQIKWLMEILTHTFHHRAQLFNYLKELEYDVNMFDLY</sequence>
<organism evidence="4 5">
    <name type="scientific">Salirhabdus euzebyi</name>
    <dbReference type="NCBI Taxonomy" id="394506"/>
    <lineage>
        <taxon>Bacteria</taxon>
        <taxon>Bacillati</taxon>
        <taxon>Bacillota</taxon>
        <taxon>Bacilli</taxon>
        <taxon>Bacillales</taxon>
        <taxon>Bacillaceae</taxon>
        <taxon>Salirhabdus</taxon>
    </lineage>
</organism>
<dbReference type="InterPro" id="IPR007837">
    <property type="entry name" value="DinB"/>
</dbReference>
<dbReference type="RefSeq" id="WP_174496770.1">
    <property type="nucleotide sequence ID" value="NZ_CADDWK010000009.1"/>
</dbReference>
<dbReference type="GO" id="GO:0046872">
    <property type="term" value="F:metal ion binding"/>
    <property type="evidence" value="ECO:0007669"/>
    <property type="project" value="UniProtKB-KW"/>
</dbReference>